<dbReference type="PANTHER" id="PTHR12346:SF8">
    <property type="entry name" value="PAIRED AMPHIPATHIC HELIX PROTEIN SIN3-LIKE 2"/>
    <property type="match status" value="1"/>
</dbReference>
<comment type="caution">
    <text evidence="6">The sequence shown here is derived from an EMBL/GenBank/DDBJ whole genome shotgun (WGS) entry which is preliminary data.</text>
</comment>
<keyword evidence="2" id="KW-0678">Repressor</keyword>
<dbReference type="GO" id="GO:0000122">
    <property type="term" value="P:negative regulation of transcription by RNA polymerase II"/>
    <property type="evidence" value="ECO:0007669"/>
    <property type="project" value="TreeGrafter"/>
</dbReference>
<evidence type="ECO:0000313" key="6">
    <source>
        <dbReference type="EMBL" id="KAH7532572.1"/>
    </source>
</evidence>
<evidence type="ECO:0000256" key="1">
    <source>
        <dbReference type="ARBA" id="ARBA00004123"/>
    </source>
</evidence>
<dbReference type="GO" id="GO:0003714">
    <property type="term" value="F:transcription corepressor activity"/>
    <property type="evidence" value="ECO:0007669"/>
    <property type="project" value="InterPro"/>
</dbReference>
<evidence type="ECO:0000256" key="2">
    <source>
        <dbReference type="ARBA" id="ARBA00022491"/>
    </source>
</evidence>
<dbReference type="SUPFAM" id="SSF47762">
    <property type="entry name" value="PAH2 domain"/>
    <property type="match status" value="2"/>
</dbReference>
<evidence type="ECO:0000256" key="4">
    <source>
        <dbReference type="ARBA" id="ARBA00023242"/>
    </source>
</evidence>
<keyword evidence="4 5" id="KW-0539">Nucleus</keyword>
<reference evidence="6" key="1">
    <citation type="journal article" date="2021" name="Front. Plant Sci.">
        <title>Chromosome-Scale Genome Assembly for Chinese Sour Jujube and Insights Into Its Genome Evolution and Domestication Signature.</title>
        <authorList>
            <person name="Shen L.-Y."/>
            <person name="Luo H."/>
            <person name="Wang X.-L."/>
            <person name="Wang X.-M."/>
            <person name="Qiu X.-J."/>
            <person name="Liu H."/>
            <person name="Zhou S.-S."/>
            <person name="Jia K.-H."/>
            <person name="Nie S."/>
            <person name="Bao Y.-T."/>
            <person name="Zhang R.-G."/>
            <person name="Yun Q.-Z."/>
            <person name="Chai Y.-H."/>
            <person name="Lu J.-Y."/>
            <person name="Li Y."/>
            <person name="Zhao S.-W."/>
            <person name="Mao J.-F."/>
            <person name="Jia S.-G."/>
            <person name="Mao Y.-M."/>
        </authorList>
    </citation>
    <scope>NUCLEOTIDE SEQUENCE</scope>
    <source>
        <strain evidence="6">AT0</strain>
        <tissue evidence="6">Leaf</tissue>
    </source>
</reference>
<protein>
    <recommendedName>
        <fullName evidence="8">Paired amphipathic helix protein Sin3-like 2</fullName>
    </recommendedName>
</protein>
<dbReference type="InterPro" id="IPR036600">
    <property type="entry name" value="PAH_sf"/>
</dbReference>
<proteinExistence type="predicted"/>
<dbReference type="GO" id="GO:0000118">
    <property type="term" value="C:histone deacetylase complex"/>
    <property type="evidence" value="ECO:0007669"/>
    <property type="project" value="TreeGrafter"/>
</dbReference>
<evidence type="ECO:0008006" key="8">
    <source>
        <dbReference type="Google" id="ProtNLM"/>
    </source>
</evidence>
<dbReference type="PROSITE" id="PS51477">
    <property type="entry name" value="PAH"/>
    <property type="match status" value="2"/>
</dbReference>
<dbReference type="InterPro" id="IPR003822">
    <property type="entry name" value="PAH"/>
</dbReference>
<dbReference type="Proteomes" id="UP000813462">
    <property type="component" value="Unassembled WGS sequence"/>
</dbReference>
<accession>A0A978VHK3</accession>
<dbReference type="EMBL" id="JAEACU010000004">
    <property type="protein sequence ID" value="KAH7532572.1"/>
    <property type="molecule type" value="Genomic_DNA"/>
</dbReference>
<dbReference type="AlphaFoldDB" id="A0A978VHK3"/>
<comment type="subcellular location">
    <subcellularLocation>
        <location evidence="1 5">Nucleus</location>
    </subcellularLocation>
</comment>
<name>A0A978VHK3_ZIZJJ</name>
<dbReference type="Pfam" id="PF02671">
    <property type="entry name" value="PAH"/>
    <property type="match status" value="2"/>
</dbReference>
<dbReference type="FunFam" id="1.20.1160.11:FF:000003">
    <property type="entry name" value="Paired amphipathic helix SIN3-like protein"/>
    <property type="match status" value="1"/>
</dbReference>
<dbReference type="InterPro" id="IPR039774">
    <property type="entry name" value="Sin3-like"/>
</dbReference>
<evidence type="ECO:0000256" key="3">
    <source>
        <dbReference type="ARBA" id="ARBA00022737"/>
    </source>
</evidence>
<organism evidence="6 7">
    <name type="scientific">Ziziphus jujuba var. spinosa</name>
    <dbReference type="NCBI Taxonomy" id="714518"/>
    <lineage>
        <taxon>Eukaryota</taxon>
        <taxon>Viridiplantae</taxon>
        <taxon>Streptophyta</taxon>
        <taxon>Embryophyta</taxon>
        <taxon>Tracheophyta</taxon>
        <taxon>Spermatophyta</taxon>
        <taxon>Magnoliopsida</taxon>
        <taxon>eudicotyledons</taxon>
        <taxon>Gunneridae</taxon>
        <taxon>Pentapetalae</taxon>
        <taxon>rosids</taxon>
        <taxon>fabids</taxon>
        <taxon>Rosales</taxon>
        <taxon>Rhamnaceae</taxon>
        <taxon>Paliureae</taxon>
        <taxon>Ziziphus</taxon>
    </lineage>
</organism>
<sequence length="318" mass="36292">MFHAKFFGGQSNGNSSIPGGGGDDAIKNALNFVMEVKLTFHDQREKYEMFLNVIKDFRDKRCFRHVKPLLFHFDTMFCCIFNCYWIDSCPFLLFVVSSRIDIAGVMATMKNLFKGHRSLILGFNNFLPKGYEITIDDCDTPVRKTVEYDKVISVVNKIKRRFHNDEHVYESFLDILRMYKNGNKGINEVYREVATLFDDHPDLLDEFKKILPHNFATPSIHHVACDPAFSELSSITMVVYVLLFLPEGEGEMGKVLEKAQQGKALFKTLMLSAGKGSETIESVFARYIGFSTGMKRIRDDVYAGAQFKRPFGSSRGDS</sequence>
<dbReference type="PANTHER" id="PTHR12346">
    <property type="entry name" value="SIN3B-RELATED"/>
    <property type="match status" value="1"/>
</dbReference>
<dbReference type="Gene3D" id="1.20.1160.11">
    <property type="entry name" value="Paired amphipathic helix"/>
    <property type="match status" value="2"/>
</dbReference>
<keyword evidence="3" id="KW-0677">Repeat</keyword>
<evidence type="ECO:0000256" key="5">
    <source>
        <dbReference type="PROSITE-ProRule" id="PRU00810"/>
    </source>
</evidence>
<gene>
    <name evidence="6" type="ORF">FEM48_Zijuj04G0034600</name>
</gene>
<evidence type="ECO:0000313" key="7">
    <source>
        <dbReference type="Proteomes" id="UP000813462"/>
    </source>
</evidence>
<dbReference type="GO" id="GO:0000785">
    <property type="term" value="C:chromatin"/>
    <property type="evidence" value="ECO:0007669"/>
    <property type="project" value="TreeGrafter"/>
</dbReference>